<dbReference type="Proteomes" id="UP001488838">
    <property type="component" value="Unassembled WGS sequence"/>
</dbReference>
<name>A0AAW0I0M1_MYOGA</name>
<evidence type="ECO:0000313" key="6">
    <source>
        <dbReference type="Proteomes" id="UP001488838"/>
    </source>
</evidence>
<gene>
    <name evidence="5" type="ORF">U0070_022685</name>
</gene>
<dbReference type="InterPro" id="IPR029064">
    <property type="entry name" value="Ribosomal_eL30-like_sf"/>
</dbReference>
<feature type="compositionally biased region" description="Basic residues" evidence="3">
    <location>
        <begin position="1"/>
        <end position="14"/>
    </location>
</feature>
<evidence type="ECO:0000259" key="4">
    <source>
        <dbReference type="Pfam" id="PF01248"/>
    </source>
</evidence>
<keyword evidence="2" id="KW-0687">Ribonucleoprotein</keyword>
<reference evidence="5 6" key="1">
    <citation type="journal article" date="2023" name="bioRxiv">
        <title>Conserved and derived expression patterns and positive selection on dental genes reveal complex evolutionary context of ever-growing rodent molars.</title>
        <authorList>
            <person name="Calamari Z.T."/>
            <person name="Song A."/>
            <person name="Cohen E."/>
            <person name="Akter M."/>
            <person name="Roy R.D."/>
            <person name="Hallikas O."/>
            <person name="Christensen M.M."/>
            <person name="Li P."/>
            <person name="Marangoni P."/>
            <person name="Jernvall J."/>
            <person name="Klein O.D."/>
        </authorList>
    </citation>
    <scope>NUCLEOTIDE SEQUENCE [LARGE SCALE GENOMIC DNA]</scope>
    <source>
        <strain evidence="5">V071</strain>
    </source>
</reference>
<dbReference type="InterPro" id="IPR004038">
    <property type="entry name" value="Ribosomal_eL8/eL30/eS12/Gad45"/>
</dbReference>
<evidence type="ECO:0000256" key="2">
    <source>
        <dbReference type="ARBA" id="ARBA00023274"/>
    </source>
</evidence>
<dbReference type="AlphaFoldDB" id="A0AAW0I0M1"/>
<evidence type="ECO:0000256" key="1">
    <source>
        <dbReference type="ARBA" id="ARBA00007337"/>
    </source>
</evidence>
<organism evidence="5 6">
    <name type="scientific">Myodes glareolus</name>
    <name type="common">Bank vole</name>
    <name type="synonym">Clethrionomys glareolus</name>
    <dbReference type="NCBI Taxonomy" id="447135"/>
    <lineage>
        <taxon>Eukaryota</taxon>
        <taxon>Metazoa</taxon>
        <taxon>Chordata</taxon>
        <taxon>Craniata</taxon>
        <taxon>Vertebrata</taxon>
        <taxon>Euteleostomi</taxon>
        <taxon>Mammalia</taxon>
        <taxon>Eutheria</taxon>
        <taxon>Euarchontoglires</taxon>
        <taxon>Glires</taxon>
        <taxon>Rodentia</taxon>
        <taxon>Myomorpha</taxon>
        <taxon>Muroidea</taxon>
        <taxon>Cricetidae</taxon>
        <taxon>Arvicolinae</taxon>
        <taxon>Myodes</taxon>
    </lineage>
</organism>
<proteinExistence type="inferred from homology"/>
<evidence type="ECO:0000313" key="5">
    <source>
        <dbReference type="EMBL" id="KAK7808032.1"/>
    </source>
</evidence>
<feature type="non-terminal residue" evidence="5">
    <location>
        <position position="1"/>
    </location>
</feature>
<comment type="caution">
    <text evidence="5">The sequence shown here is derived from an EMBL/GenBank/DDBJ whole genome shotgun (WGS) entry which is preliminary data.</text>
</comment>
<dbReference type="Pfam" id="PF01248">
    <property type="entry name" value="Ribosomal_L7Ae"/>
    <property type="match status" value="1"/>
</dbReference>
<accession>A0AAW0I0M1</accession>
<feature type="compositionally biased region" description="Polar residues" evidence="3">
    <location>
        <begin position="42"/>
        <end position="60"/>
    </location>
</feature>
<dbReference type="Gene3D" id="3.30.1330.30">
    <property type="match status" value="1"/>
</dbReference>
<dbReference type="InterPro" id="IPR018492">
    <property type="entry name" value="Ribosomal_eL8/Nhp2"/>
</dbReference>
<keyword evidence="6" id="KW-1185">Reference proteome</keyword>
<dbReference type="EMBL" id="JBBHLL010000251">
    <property type="protein sequence ID" value="KAK7808032.1"/>
    <property type="molecule type" value="Genomic_DNA"/>
</dbReference>
<dbReference type="PRINTS" id="PR00881">
    <property type="entry name" value="L7ARS6FAMILY"/>
</dbReference>
<sequence>PSKIPRGKKAKGKKVAPAPTIVKKQEAKNIVNPLVEKMSKNLALSRTSRNKETSPTSSNVHPGPGPETATQLLTLAHKYRPETMQEKKLRLLDRARKKAGDKGDVPITTLVETKKAQLAVITHDVDPTELVVFLSALCQKTGVPY</sequence>
<feature type="domain" description="Ribosomal protein eL8/eL30/eS12/Gadd45" evidence="4">
    <location>
        <begin position="107"/>
        <end position="145"/>
    </location>
</feature>
<protein>
    <recommendedName>
        <fullName evidence="4">Ribosomal protein eL8/eL30/eS12/Gadd45 domain-containing protein</fullName>
    </recommendedName>
</protein>
<evidence type="ECO:0000256" key="3">
    <source>
        <dbReference type="SAM" id="MobiDB-lite"/>
    </source>
</evidence>
<dbReference type="SUPFAM" id="SSF55315">
    <property type="entry name" value="L30e-like"/>
    <property type="match status" value="1"/>
</dbReference>
<dbReference type="GO" id="GO:1990904">
    <property type="term" value="C:ribonucleoprotein complex"/>
    <property type="evidence" value="ECO:0007669"/>
    <property type="project" value="UniProtKB-KW"/>
</dbReference>
<feature type="region of interest" description="Disordered" evidence="3">
    <location>
        <begin position="1"/>
        <end position="69"/>
    </location>
</feature>
<comment type="similarity">
    <text evidence="1">Belongs to the eukaryotic ribosomal protein eL8 family.</text>
</comment>